<keyword evidence="4" id="KW-1185">Reference proteome</keyword>
<organism evidence="3 4">
    <name type="scientific">Ganoderma sinense ZZ0214-1</name>
    <dbReference type="NCBI Taxonomy" id="1077348"/>
    <lineage>
        <taxon>Eukaryota</taxon>
        <taxon>Fungi</taxon>
        <taxon>Dikarya</taxon>
        <taxon>Basidiomycota</taxon>
        <taxon>Agaricomycotina</taxon>
        <taxon>Agaricomycetes</taxon>
        <taxon>Polyporales</taxon>
        <taxon>Polyporaceae</taxon>
        <taxon>Ganoderma</taxon>
    </lineage>
</organism>
<sequence>MWLLNTHRAELQFFPTPHTVPKGYAILSHVWDGEEQSFHDIQALRTQCASTGSNPRDLASPKTRNFCILAEQHGYDWVWIDTCCIDKSSSAELSEAINSMFRWYSLAETCYAYLADVPRATFSHEPSGARAFCQSRWHTRGWTLQELIAPDVVVFLSAEWKVLGTRAGLADLLEKITNIPMKVLRLETELSSVSIAARMSWAAKRKTTRPEDEAYCLMGIFRINMPTLYGEGRQAFQRLQEEIMRRSTDTSLFAWGAPSERLPDLLWNLQDDLSMVHGHIEGSCLFASAPSAFRSSADVVFTPTLPATNTRWRLNKTVSMPAFTNTPYGVFAHLPVIQTKIPRLIIAVLFCSSSTQKYGLLLHTCSEATSPLGPLYDTGIPTLDRQAALRLVPLDEDDDPNLGKVIDLSKGYTVAEWRDIYIRALQPPYRTIPRIPVNRSASFYVPRWLLKEFGGTLIRQGAGPTHPGPLPATFLLYADAAHRAFPFLLQVGRSENKAATGGPRMTARRTTYADGRMIDGHSVLRSTPRGPVVVPGDGLAASCDQALHGHGMVHAVAN</sequence>
<dbReference type="PANTHER" id="PTHR10622:SF10">
    <property type="entry name" value="HET DOMAIN-CONTAINING PROTEIN"/>
    <property type="match status" value="1"/>
</dbReference>
<name>A0A2G8SIE4_9APHY</name>
<evidence type="ECO:0000313" key="4">
    <source>
        <dbReference type="Proteomes" id="UP000230002"/>
    </source>
</evidence>
<dbReference type="AlphaFoldDB" id="A0A2G8SIE4"/>
<dbReference type="InterPro" id="IPR010730">
    <property type="entry name" value="HET"/>
</dbReference>
<dbReference type="Pfam" id="PF26640">
    <property type="entry name" value="DUF8212"/>
    <property type="match status" value="1"/>
</dbReference>
<accession>A0A2G8SIE4</accession>
<comment type="caution">
    <text evidence="3">The sequence shown here is derived from an EMBL/GenBank/DDBJ whole genome shotgun (WGS) entry which is preliminary data.</text>
</comment>
<dbReference type="InterPro" id="IPR058525">
    <property type="entry name" value="DUF8212"/>
</dbReference>
<proteinExistence type="predicted"/>
<dbReference type="Pfam" id="PF06985">
    <property type="entry name" value="HET"/>
    <property type="match status" value="1"/>
</dbReference>
<evidence type="ECO:0000313" key="3">
    <source>
        <dbReference type="EMBL" id="PIL33545.1"/>
    </source>
</evidence>
<dbReference type="OrthoDB" id="5122891at2759"/>
<feature type="domain" description="Heterokaryon incompatibility" evidence="1">
    <location>
        <begin position="24"/>
        <end position="116"/>
    </location>
</feature>
<protein>
    <submittedName>
        <fullName evidence="3">Uncharacterized protein</fullName>
    </submittedName>
</protein>
<dbReference type="PANTHER" id="PTHR10622">
    <property type="entry name" value="HET DOMAIN-CONTAINING PROTEIN"/>
    <property type="match status" value="1"/>
</dbReference>
<dbReference type="EMBL" id="AYKW01000007">
    <property type="protein sequence ID" value="PIL33545.1"/>
    <property type="molecule type" value="Genomic_DNA"/>
</dbReference>
<evidence type="ECO:0000259" key="1">
    <source>
        <dbReference type="Pfam" id="PF06985"/>
    </source>
</evidence>
<reference evidence="3 4" key="1">
    <citation type="journal article" date="2015" name="Sci. Rep.">
        <title>Chromosome-level genome map provides insights into diverse defense mechanisms in the medicinal fungus Ganoderma sinense.</title>
        <authorList>
            <person name="Zhu Y."/>
            <person name="Xu J."/>
            <person name="Sun C."/>
            <person name="Zhou S."/>
            <person name="Xu H."/>
            <person name="Nelson D.R."/>
            <person name="Qian J."/>
            <person name="Song J."/>
            <person name="Luo H."/>
            <person name="Xiang L."/>
            <person name="Li Y."/>
            <person name="Xu Z."/>
            <person name="Ji A."/>
            <person name="Wang L."/>
            <person name="Lu S."/>
            <person name="Hayward A."/>
            <person name="Sun W."/>
            <person name="Li X."/>
            <person name="Schwartz D.C."/>
            <person name="Wang Y."/>
            <person name="Chen S."/>
        </authorList>
    </citation>
    <scope>NUCLEOTIDE SEQUENCE [LARGE SCALE GENOMIC DNA]</scope>
    <source>
        <strain evidence="3 4">ZZ0214-1</strain>
    </source>
</reference>
<feature type="domain" description="DUF8212" evidence="2">
    <location>
        <begin position="234"/>
        <end position="340"/>
    </location>
</feature>
<dbReference type="STRING" id="1077348.A0A2G8SIE4"/>
<evidence type="ECO:0000259" key="2">
    <source>
        <dbReference type="Pfam" id="PF26640"/>
    </source>
</evidence>
<dbReference type="Proteomes" id="UP000230002">
    <property type="component" value="Unassembled WGS sequence"/>
</dbReference>
<gene>
    <name evidence="3" type="ORF">GSI_04168</name>
</gene>